<comment type="caution">
    <text evidence="2">The sequence shown here is derived from an EMBL/GenBank/DDBJ whole genome shotgun (WGS) entry which is preliminary data.</text>
</comment>
<sequence>MRFMWLAFTVIATVTLTSNVQADTNPFGVGLADLLPIVQQKAPEFLNQLTGRDRQTFNNVINDDINQLPKADKGLFRKFVDFALNFLVSSGKVDGTVGSVLKSVVPMMLDDGNNKLSTTAKISQMVGSLSPEQRQQIENISPAFKTVFNMIGLNAANPVSFNLPLIAASTVAMFLFRQLL</sequence>
<feature type="signal peptide" evidence="1">
    <location>
        <begin position="1"/>
        <end position="22"/>
    </location>
</feature>
<dbReference type="OrthoDB" id="10312488at2759"/>
<name>A0A811L1C4_9BILA</name>
<accession>A0A811L1C4</accession>
<dbReference type="EMBL" id="CAJFCW020000004">
    <property type="protein sequence ID" value="CAG9114423.1"/>
    <property type="molecule type" value="Genomic_DNA"/>
</dbReference>
<evidence type="ECO:0000313" key="3">
    <source>
        <dbReference type="Proteomes" id="UP000614601"/>
    </source>
</evidence>
<organism evidence="2 3">
    <name type="scientific">Bursaphelenchus okinawaensis</name>
    <dbReference type="NCBI Taxonomy" id="465554"/>
    <lineage>
        <taxon>Eukaryota</taxon>
        <taxon>Metazoa</taxon>
        <taxon>Ecdysozoa</taxon>
        <taxon>Nematoda</taxon>
        <taxon>Chromadorea</taxon>
        <taxon>Rhabditida</taxon>
        <taxon>Tylenchina</taxon>
        <taxon>Tylenchomorpha</taxon>
        <taxon>Aphelenchoidea</taxon>
        <taxon>Aphelenchoididae</taxon>
        <taxon>Bursaphelenchus</taxon>
    </lineage>
</organism>
<dbReference type="AlphaFoldDB" id="A0A811L1C4"/>
<dbReference type="Proteomes" id="UP000783686">
    <property type="component" value="Unassembled WGS sequence"/>
</dbReference>
<keyword evidence="3" id="KW-1185">Reference proteome</keyword>
<reference evidence="2" key="1">
    <citation type="submission" date="2020-09" db="EMBL/GenBank/DDBJ databases">
        <authorList>
            <person name="Kikuchi T."/>
        </authorList>
    </citation>
    <scope>NUCLEOTIDE SEQUENCE</scope>
    <source>
        <strain evidence="2">SH1</strain>
    </source>
</reference>
<gene>
    <name evidence="2" type="ORF">BOKJ2_LOCUS9224</name>
</gene>
<feature type="chain" id="PRO_5036221236" evidence="1">
    <location>
        <begin position="23"/>
        <end position="180"/>
    </location>
</feature>
<dbReference type="Proteomes" id="UP000614601">
    <property type="component" value="Unassembled WGS sequence"/>
</dbReference>
<evidence type="ECO:0000313" key="2">
    <source>
        <dbReference type="EMBL" id="CAD5220997.1"/>
    </source>
</evidence>
<keyword evidence="1" id="KW-0732">Signal</keyword>
<proteinExistence type="predicted"/>
<evidence type="ECO:0000256" key="1">
    <source>
        <dbReference type="SAM" id="SignalP"/>
    </source>
</evidence>
<protein>
    <submittedName>
        <fullName evidence="2">Uncharacterized protein</fullName>
    </submittedName>
</protein>
<dbReference type="EMBL" id="CAJFDH010000004">
    <property type="protein sequence ID" value="CAD5220997.1"/>
    <property type="molecule type" value="Genomic_DNA"/>
</dbReference>